<dbReference type="Pfam" id="PF08513">
    <property type="entry name" value="LisH"/>
    <property type="match status" value="1"/>
</dbReference>
<proteinExistence type="predicted"/>
<evidence type="ECO:0000256" key="1">
    <source>
        <dbReference type="SAM" id="MobiDB-lite"/>
    </source>
</evidence>
<accession>A0AAV9J147</accession>
<feature type="region of interest" description="Disordered" evidence="1">
    <location>
        <begin position="1"/>
        <end position="43"/>
    </location>
</feature>
<dbReference type="EMBL" id="JANCYW010000017">
    <property type="protein sequence ID" value="KAK4538297.1"/>
    <property type="molecule type" value="Genomic_DNA"/>
</dbReference>
<feature type="compositionally biased region" description="Low complexity" evidence="1">
    <location>
        <begin position="19"/>
        <end position="43"/>
    </location>
</feature>
<dbReference type="AlphaFoldDB" id="A0AAV9J147"/>
<evidence type="ECO:0000313" key="3">
    <source>
        <dbReference type="EMBL" id="KAK4538297.1"/>
    </source>
</evidence>
<dbReference type="InterPro" id="IPR013144">
    <property type="entry name" value="CRA_dom"/>
</dbReference>
<keyword evidence="4" id="KW-1185">Reference proteome</keyword>
<dbReference type="PANTHER" id="PTHR12864">
    <property type="entry name" value="RAN BINDING PROTEIN 9-RELATED"/>
    <property type="match status" value="1"/>
</dbReference>
<comment type="caution">
    <text evidence="3">The sequence shown here is derived from an EMBL/GenBank/DDBJ whole genome shotgun (WGS) entry which is preliminary data.</text>
</comment>
<dbReference type="Proteomes" id="UP001301350">
    <property type="component" value="Unassembled WGS sequence"/>
</dbReference>
<dbReference type="SMART" id="SM00668">
    <property type="entry name" value="CTLH"/>
    <property type="match status" value="1"/>
</dbReference>
<dbReference type="SMART" id="SM00667">
    <property type="entry name" value="LisH"/>
    <property type="match status" value="1"/>
</dbReference>
<dbReference type="Pfam" id="PF10607">
    <property type="entry name" value="CTLH"/>
    <property type="match status" value="1"/>
</dbReference>
<protein>
    <recommendedName>
        <fullName evidence="2">CTLH domain-containing protein</fullName>
    </recommendedName>
</protein>
<dbReference type="SMART" id="SM00757">
    <property type="entry name" value="CRA"/>
    <property type="match status" value="1"/>
</dbReference>
<organism evidence="3 4">
    <name type="scientific">Cyanidium caldarium</name>
    <name type="common">Red alga</name>
    <dbReference type="NCBI Taxonomy" id="2771"/>
    <lineage>
        <taxon>Eukaryota</taxon>
        <taxon>Rhodophyta</taxon>
        <taxon>Bangiophyceae</taxon>
        <taxon>Cyanidiales</taxon>
        <taxon>Cyanidiaceae</taxon>
        <taxon>Cyanidium</taxon>
    </lineage>
</organism>
<gene>
    <name evidence="3" type="ORF">CDCA_CDCA17G4322</name>
</gene>
<dbReference type="PROSITE" id="PS50896">
    <property type="entry name" value="LISH"/>
    <property type="match status" value="1"/>
</dbReference>
<feature type="domain" description="CTLH" evidence="2">
    <location>
        <begin position="99"/>
        <end position="156"/>
    </location>
</feature>
<dbReference type="InterPro" id="IPR006595">
    <property type="entry name" value="CTLH_C"/>
</dbReference>
<reference evidence="3 4" key="1">
    <citation type="submission" date="2022-07" db="EMBL/GenBank/DDBJ databases">
        <title>Genome-wide signatures of adaptation to extreme environments.</title>
        <authorList>
            <person name="Cho C.H."/>
            <person name="Yoon H.S."/>
        </authorList>
    </citation>
    <scope>NUCLEOTIDE SEQUENCE [LARGE SCALE GENOMIC DNA]</scope>
    <source>
        <strain evidence="3 4">DBV 063 E5</strain>
    </source>
</reference>
<evidence type="ECO:0000259" key="2">
    <source>
        <dbReference type="PROSITE" id="PS50897"/>
    </source>
</evidence>
<name>A0AAV9J147_CYACA</name>
<dbReference type="InterPro" id="IPR050618">
    <property type="entry name" value="Ubq-SigPath_Reg"/>
</dbReference>
<evidence type="ECO:0000313" key="4">
    <source>
        <dbReference type="Proteomes" id="UP001301350"/>
    </source>
</evidence>
<dbReference type="PROSITE" id="PS50897">
    <property type="entry name" value="CTLH"/>
    <property type="match status" value="1"/>
</dbReference>
<dbReference type="InterPro" id="IPR006594">
    <property type="entry name" value="LisH"/>
</dbReference>
<sequence>MATSVPVSGVPGGGGTGGRAASSSSSTEAGPTTAAAAAPAASPQYVSAAEWERRMSRVHVSKRDANRLVMNYLIVEGYADAAVEFAHESGTEPEADLSSIHERMSARQQVQRGDLVGAMERVNDLNPEILDTNAALHFHLQQQRLIELIRQGRTDEAIAFAQSELAPRGERDPALLDELERTMALLVYEMGEGTTTTTTATNGHLQELLDVSRRSRIASELNAAILARQNQDIAHKLPLLLRLMRQAEHDLAERGILCPQMDWETGALIERVPDASAKSKESGDESVA</sequence>
<dbReference type="InterPro" id="IPR024964">
    <property type="entry name" value="CTLH/CRA"/>
</dbReference>